<keyword evidence="1" id="KW-0732">Signal</keyword>
<gene>
    <name evidence="2" type="ORF">SAMN06297280_3309</name>
</gene>
<dbReference type="EMBL" id="OBEB01000007">
    <property type="protein sequence ID" value="SNY57790.1"/>
    <property type="molecule type" value="Genomic_DNA"/>
</dbReference>
<evidence type="ECO:0000256" key="1">
    <source>
        <dbReference type="SAM" id="SignalP"/>
    </source>
</evidence>
<protein>
    <submittedName>
        <fullName evidence="2">Extracellular solute-binding protein, family 3</fullName>
    </submittedName>
</protein>
<evidence type="ECO:0000313" key="2">
    <source>
        <dbReference type="EMBL" id="SNY57790.1"/>
    </source>
</evidence>
<proteinExistence type="predicted"/>
<reference evidence="3" key="1">
    <citation type="submission" date="2017-09" db="EMBL/GenBank/DDBJ databases">
        <authorList>
            <person name="Varghese N."/>
            <person name="Submissions S."/>
        </authorList>
    </citation>
    <scope>NUCLEOTIDE SEQUENCE [LARGE SCALE GENOMIC DNA]</scope>
    <source>
        <strain evidence="3">CGMCC 1.12461</strain>
    </source>
</reference>
<dbReference type="SUPFAM" id="SSF53850">
    <property type="entry name" value="Periplasmic binding protein-like II"/>
    <property type="match status" value="1"/>
</dbReference>
<dbReference type="OrthoDB" id="5766694at2"/>
<feature type="chain" id="PRO_5012040942" evidence="1">
    <location>
        <begin position="21"/>
        <end position="237"/>
    </location>
</feature>
<keyword evidence="3" id="KW-1185">Reference proteome</keyword>
<name>A0A285JBY7_9GAMM</name>
<evidence type="ECO:0000313" key="3">
    <source>
        <dbReference type="Proteomes" id="UP000219353"/>
    </source>
</evidence>
<sequence>MLKCYSIVIMSVCLTFNVLASGDSQRWQIKAVTAISFPGLEVLADGKFKPGSAYNYRAIIDCMEHQLNADFVWQQFPTARLVHVTVKHQFDVIFPMGYTPERSKLLQPSDYLVQEQDYWAYLRPQPDWQNKQLNIAVKQASPQAEWLAQQGYQNIHQVNDYKQLLPLLRAGRVEAISVPGAVAAEYQKAAIEGLALSGYYQREAGFYLNPGFAAEYLPQFNQAVRQCRHLAVLDLPE</sequence>
<dbReference type="AlphaFoldDB" id="A0A285JBY7"/>
<accession>A0A285JBY7</accession>
<dbReference type="Gene3D" id="3.40.190.10">
    <property type="entry name" value="Periplasmic binding protein-like II"/>
    <property type="match status" value="2"/>
</dbReference>
<feature type="signal peptide" evidence="1">
    <location>
        <begin position="1"/>
        <end position="20"/>
    </location>
</feature>
<organism evidence="2 3">
    <name type="scientific">Arsukibacterium tuosuense</name>
    <dbReference type="NCBI Taxonomy" id="1323745"/>
    <lineage>
        <taxon>Bacteria</taxon>
        <taxon>Pseudomonadati</taxon>
        <taxon>Pseudomonadota</taxon>
        <taxon>Gammaproteobacteria</taxon>
        <taxon>Chromatiales</taxon>
        <taxon>Chromatiaceae</taxon>
        <taxon>Arsukibacterium</taxon>
    </lineage>
</organism>
<dbReference type="Proteomes" id="UP000219353">
    <property type="component" value="Unassembled WGS sequence"/>
</dbReference>